<reference evidence="2 3" key="1">
    <citation type="submission" date="2021-11" db="EMBL/GenBank/DDBJ databases">
        <authorList>
            <person name="Huq M.A."/>
        </authorList>
    </citation>
    <scope>NUCLEOTIDE SEQUENCE [LARGE SCALE GENOMIC DNA]</scope>
    <source>
        <strain evidence="2 3">MAHUQ-52</strain>
    </source>
</reference>
<protein>
    <recommendedName>
        <fullName evidence="4">Aerotolerance regulator N-terminal domain-containing protein</fullName>
    </recommendedName>
</protein>
<dbReference type="EMBL" id="JAJHPV010000020">
    <property type="protein sequence ID" value="MCC6072970.1"/>
    <property type="molecule type" value="Genomic_DNA"/>
</dbReference>
<keyword evidence="3" id="KW-1185">Reference proteome</keyword>
<dbReference type="Proteomes" id="UP001198701">
    <property type="component" value="Unassembled WGS sequence"/>
</dbReference>
<proteinExistence type="predicted"/>
<evidence type="ECO:0008006" key="4">
    <source>
        <dbReference type="Google" id="ProtNLM"/>
    </source>
</evidence>
<dbReference type="RefSeq" id="WP_229433972.1">
    <property type="nucleotide sequence ID" value="NZ_JAJHPV010000020.1"/>
</dbReference>
<accession>A0ABS8J0J6</accession>
<comment type="caution">
    <text evidence="2">The sequence shown here is derived from an EMBL/GenBank/DDBJ whole genome shotgun (WGS) entry which is preliminary data.</text>
</comment>
<evidence type="ECO:0000256" key="1">
    <source>
        <dbReference type="SAM" id="Phobius"/>
    </source>
</evidence>
<evidence type="ECO:0000313" key="2">
    <source>
        <dbReference type="EMBL" id="MCC6072970.1"/>
    </source>
</evidence>
<keyword evidence="1" id="KW-0472">Membrane</keyword>
<organism evidence="2 3">
    <name type="scientific">Massilia agrisoli</name>
    <dbReference type="NCBI Taxonomy" id="2892444"/>
    <lineage>
        <taxon>Bacteria</taxon>
        <taxon>Pseudomonadati</taxon>
        <taxon>Pseudomonadota</taxon>
        <taxon>Betaproteobacteria</taxon>
        <taxon>Burkholderiales</taxon>
        <taxon>Oxalobacteraceae</taxon>
        <taxon>Telluria group</taxon>
        <taxon>Massilia</taxon>
    </lineage>
</organism>
<name>A0ABS8J0J6_9BURK</name>
<feature type="transmembrane region" description="Helical" evidence="1">
    <location>
        <begin position="6"/>
        <end position="27"/>
    </location>
</feature>
<keyword evidence="1" id="KW-0812">Transmembrane</keyword>
<sequence>MTISPLWMAIPIACLLAVPLLLRMAGLRRKAAAPRKRLAFDEGPETVGSPQQAHLFRLGRLSLDEPGAGRARR</sequence>
<keyword evidence="1" id="KW-1133">Transmembrane helix</keyword>
<gene>
    <name evidence="2" type="ORF">LMJ30_18725</name>
</gene>
<evidence type="ECO:0000313" key="3">
    <source>
        <dbReference type="Proteomes" id="UP001198701"/>
    </source>
</evidence>